<evidence type="ECO:0000256" key="12">
    <source>
        <dbReference type="ARBA" id="ARBA00048697"/>
    </source>
</evidence>
<reference evidence="14 15" key="1">
    <citation type="submission" date="2016-11" db="EMBL/GenBank/DDBJ databases">
        <authorList>
            <person name="Jaros S."/>
            <person name="Januszkiewicz K."/>
            <person name="Wedrychowicz H."/>
        </authorList>
    </citation>
    <scope>NUCLEOTIDE SEQUENCE [LARGE SCALE GENOMIC DNA]</scope>
    <source>
        <strain evidence="14 15">DSM 17459</strain>
    </source>
</reference>
<dbReference type="InterPro" id="IPR058240">
    <property type="entry name" value="rSAM_sf"/>
</dbReference>
<name>A0A1M5BK43_9CLOT</name>
<dbReference type="SUPFAM" id="SSF102114">
    <property type="entry name" value="Radical SAM enzymes"/>
    <property type="match status" value="1"/>
</dbReference>
<evidence type="ECO:0000259" key="13">
    <source>
        <dbReference type="PROSITE" id="PS51918"/>
    </source>
</evidence>
<dbReference type="SFLD" id="SFLDG01067">
    <property type="entry name" value="SPASM/twitch_domain_containing"/>
    <property type="match status" value="1"/>
</dbReference>
<evidence type="ECO:0000256" key="5">
    <source>
        <dbReference type="ARBA" id="ARBA00022723"/>
    </source>
</evidence>
<dbReference type="OrthoDB" id="9763993at2"/>
<dbReference type="InterPro" id="IPR000385">
    <property type="entry name" value="MoaA_NifB_PqqE_Fe-S-bd_CS"/>
</dbReference>
<keyword evidence="7" id="KW-0408">Iron</keyword>
<evidence type="ECO:0000256" key="10">
    <source>
        <dbReference type="ARBA" id="ARBA00023150"/>
    </source>
</evidence>
<dbReference type="GO" id="GO:0061799">
    <property type="term" value="F:cyclic pyranopterin monophosphate synthase activity"/>
    <property type="evidence" value="ECO:0007669"/>
    <property type="project" value="TreeGrafter"/>
</dbReference>
<dbReference type="PANTHER" id="PTHR22960:SF0">
    <property type="entry name" value="MOLYBDENUM COFACTOR BIOSYNTHESIS PROTEIN 1"/>
    <property type="match status" value="1"/>
</dbReference>
<dbReference type="SFLD" id="SFLDG01383">
    <property type="entry name" value="cyclic_pyranopterin_phosphate"/>
    <property type="match status" value="1"/>
</dbReference>
<comment type="catalytic activity">
    <reaction evidence="12">
        <text>GTP + AH2 + S-adenosyl-L-methionine = (8S)-3',8-cyclo-7,8-dihydroguanosine 5'-triphosphate + 5'-deoxyadenosine + L-methionine + A + H(+)</text>
        <dbReference type="Rhea" id="RHEA:49576"/>
        <dbReference type="ChEBI" id="CHEBI:13193"/>
        <dbReference type="ChEBI" id="CHEBI:15378"/>
        <dbReference type="ChEBI" id="CHEBI:17319"/>
        <dbReference type="ChEBI" id="CHEBI:17499"/>
        <dbReference type="ChEBI" id="CHEBI:37565"/>
        <dbReference type="ChEBI" id="CHEBI:57844"/>
        <dbReference type="ChEBI" id="CHEBI:59789"/>
        <dbReference type="ChEBI" id="CHEBI:131766"/>
        <dbReference type="EC" id="4.1.99.22"/>
    </reaction>
</comment>
<comment type="cofactor">
    <cofactor evidence="1">
        <name>[4Fe-4S] cluster</name>
        <dbReference type="ChEBI" id="CHEBI:49883"/>
    </cofactor>
</comment>
<dbReference type="PANTHER" id="PTHR22960">
    <property type="entry name" value="MOLYBDOPTERIN COFACTOR SYNTHESIS PROTEIN A"/>
    <property type="match status" value="1"/>
</dbReference>
<accession>A0A1M5BK43</accession>
<keyword evidence="8" id="KW-0411">Iron-sulfur</keyword>
<dbReference type="Proteomes" id="UP000184245">
    <property type="component" value="Unassembled WGS sequence"/>
</dbReference>
<dbReference type="STRING" id="1122155.SAMN02745158_03692"/>
<sequence>MIDSYGRNIDYIRISVTDRCNLRCIYCMPEEGVALADHRDVLSYEEIEKICRILARMGFTKVKLTGGEPLVRKDLKDLVKQLKQIKGLEKITLTSNGVLLKEAIGPLVQAGISGVNVSLDTLSPGVFREITRKDVFGQVMVGLEEALKYPELSLKVNCVPMGIPGQEILKVADLARENCIHVRFIEMMPIGYGKQYRCLTQDEIMNQLTEVYGTMHPVCEPLGNGPACYYKPEKFRGSIGFISAVSHKFCSECNRIRLTSQGFLKTCLQYDTGRDLRRLLREGAAEETLQEEIAKAILEKPREHHFADPEIQEEDGRMMCQIGG</sequence>
<keyword evidence="9" id="KW-0342">GTP-binding</keyword>
<evidence type="ECO:0000256" key="4">
    <source>
        <dbReference type="ARBA" id="ARBA00022691"/>
    </source>
</evidence>
<organism evidence="14 15">
    <name type="scientific">Lactonifactor longoviformis DSM 17459</name>
    <dbReference type="NCBI Taxonomy" id="1122155"/>
    <lineage>
        <taxon>Bacteria</taxon>
        <taxon>Bacillati</taxon>
        <taxon>Bacillota</taxon>
        <taxon>Clostridia</taxon>
        <taxon>Eubacteriales</taxon>
        <taxon>Clostridiaceae</taxon>
        <taxon>Lactonifactor</taxon>
    </lineage>
</organism>
<dbReference type="InterPro" id="IPR007197">
    <property type="entry name" value="rSAM"/>
</dbReference>
<dbReference type="InterPro" id="IPR013785">
    <property type="entry name" value="Aldolase_TIM"/>
</dbReference>
<evidence type="ECO:0000256" key="7">
    <source>
        <dbReference type="ARBA" id="ARBA00023004"/>
    </source>
</evidence>
<dbReference type="SMART" id="SM00729">
    <property type="entry name" value="Elp3"/>
    <property type="match status" value="1"/>
</dbReference>
<dbReference type="EC" id="4.1.99.22" evidence="2"/>
<dbReference type="InterPro" id="IPR040064">
    <property type="entry name" value="MoaA-like"/>
</dbReference>
<dbReference type="SFLD" id="SFLDG01386">
    <property type="entry name" value="main_SPASM_domain-containing"/>
    <property type="match status" value="1"/>
</dbReference>
<protein>
    <recommendedName>
        <fullName evidence="2">GTP 3',8-cyclase</fullName>
        <ecNumber evidence="2">4.1.99.22</ecNumber>
    </recommendedName>
</protein>
<dbReference type="EMBL" id="FQVI01000027">
    <property type="protein sequence ID" value="SHF42607.1"/>
    <property type="molecule type" value="Genomic_DNA"/>
</dbReference>
<dbReference type="GO" id="GO:0005525">
    <property type="term" value="F:GTP binding"/>
    <property type="evidence" value="ECO:0007669"/>
    <property type="project" value="UniProtKB-KW"/>
</dbReference>
<evidence type="ECO:0000256" key="9">
    <source>
        <dbReference type="ARBA" id="ARBA00023134"/>
    </source>
</evidence>
<dbReference type="Pfam" id="PF06463">
    <property type="entry name" value="Mob_synth_C"/>
    <property type="match status" value="1"/>
</dbReference>
<dbReference type="Gene3D" id="3.20.20.70">
    <property type="entry name" value="Aldolase class I"/>
    <property type="match status" value="1"/>
</dbReference>
<dbReference type="GO" id="GO:0046872">
    <property type="term" value="F:metal ion binding"/>
    <property type="evidence" value="ECO:0007669"/>
    <property type="project" value="UniProtKB-KW"/>
</dbReference>
<evidence type="ECO:0000256" key="1">
    <source>
        <dbReference type="ARBA" id="ARBA00001966"/>
    </source>
</evidence>
<keyword evidence="10" id="KW-0501">Molybdenum cofactor biosynthesis</keyword>
<dbReference type="UniPathway" id="UPA00344"/>
<dbReference type="PROSITE" id="PS51918">
    <property type="entry name" value="RADICAL_SAM"/>
    <property type="match status" value="1"/>
</dbReference>
<dbReference type="GO" id="GO:0051539">
    <property type="term" value="F:4 iron, 4 sulfur cluster binding"/>
    <property type="evidence" value="ECO:0007669"/>
    <property type="project" value="UniProtKB-KW"/>
</dbReference>
<dbReference type="PROSITE" id="PS01305">
    <property type="entry name" value="MOAA_NIFB_PQQE"/>
    <property type="match status" value="1"/>
</dbReference>
<keyword evidence="11" id="KW-0456">Lyase</keyword>
<dbReference type="InterPro" id="IPR006638">
    <property type="entry name" value="Elp3/MiaA/NifB-like_rSAM"/>
</dbReference>
<keyword evidence="15" id="KW-1185">Reference proteome</keyword>
<proteinExistence type="predicted"/>
<dbReference type="NCBIfam" id="TIGR02666">
    <property type="entry name" value="moaA"/>
    <property type="match status" value="1"/>
</dbReference>
<evidence type="ECO:0000256" key="8">
    <source>
        <dbReference type="ARBA" id="ARBA00023014"/>
    </source>
</evidence>
<gene>
    <name evidence="14" type="ORF">SAMN02745158_03692</name>
</gene>
<dbReference type="GO" id="GO:0061798">
    <property type="term" value="F:GTP 3',8'-cyclase activity"/>
    <property type="evidence" value="ECO:0007669"/>
    <property type="project" value="UniProtKB-EC"/>
</dbReference>
<dbReference type="Pfam" id="PF04055">
    <property type="entry name" value="Radical_SAM"/>
    <property type="match status" value="1"/>
</dbReference>
<dbReference type="InterPro" id="IPR050105">
    <property type="entry name" value="MoCo_biosynth_MoaA/MoaC"/>
</dbReference>
<dbReference type="CDD" id="cd01335">
    <property type="entry name" value="Radical_SAM"/>
    <property type="match status" value="1"/>
</dbReference>
<evidence type="ECO:0000313" key="14">
    <source>
        <dbReference type="EMBL" id="SHF42607.1"/>
    </source>
</evidence>
<dbReference type="SFLD" id="SFLDS00029">
    <property type="entry name" value="Radical_SAM"/>
    <property type="match status" value="1"/>
</dbReference>
<evidence type="ECO:0000256" key="2">
    <source>
        <dbReference type="ARBA" id="ARBA00012167"/>
    </source>
</evidence>
<keyword evidence="3" id="KW-0004">4Fe-4S</keyword>
<keyword evidence="4" id="KW-0949">S-adenosyl-L-methionine</keyword>
<dbReference type="CDD" id="cd21117">
    <property type="entry name" value="Twitch_MoaA"/>
    <property type="match status" value="1"/>
</dbReference>
<evidence type="ECO:0000256" key="11">
    <source>
        <dbReference type="ARBA" id="ARBA00023239"/>
    </source>
</evidence>
<keyword evidence="6" id="KW-0547">Nucleotide-binding</keyword>
<dbReference type="AlphaFoldDB" id="A0A1M5BK43"/>
<keyword evidence="5" id="KW-0479">Metal-binding</keyword>
<feature type="domain" description="Radical SAM core" evidence="13">
    <location>
        <begin position="4"/>
        <end position="226"/>
    </location>
</feature>
<evidence type="ECO:0000256" key="3">
    <source>
        <dbReference type="ARBA" id="ARBA00022485"/>
    </source>
</evidence>
<dbReference type="RefSeq" id="WP_072854251.1">
    <property type="nucleotide sequence ID" value="NZ_FQVI01000027.1"/>
</dbReference>
<dbReference type="InterPro" id="IPR010505">
    <property type="entry name" value="MoaA_twitch"/>
</dbReference>
<evidence type="ECO:0000313" key="15">
    <source>
        <dbReference type="Proteomes" id="UP000184245"/>
    </source>
</evidence>
<dbReference type="InterPro" id="IPR013483">
    <property type="entry name" value="MoaA"/>
</dbReference>
<dbReference type="GO" id="GO:0006777">
    <property type="term" value="P:Mo-molybdopterin cofactor biosynthetic process"/>
    <property type="evidence" value="ECO:0007669"/>
    <property type="project" value="UniProtKB-KW"/>
</dbReference>
<evidence type="ECO:0000256" key="6">
    <source>
        <dbReference type="ARBA" id="ARBA00022741"/>
    </source>
</evidence>